<proteinExistence type="predicted"/>
<reference evidence="1 2" key="1">
    <citation type="journal article" date="2019" name="Int. J. Syst. Evol. Microbiol.">
        <title>The Global Catalogue of Microorganisms (GCM) 10K type strain sequencing project: providing services to taxonomists for standard genome sequencing and annotation.</title>
        <authorList>
            <consortium name="The Broad Institute Genomics Platform"/>
            <consortium name="The Broad Institute Genome Sequencing Center for Infectious Disease"/>
            <person name="Wu L."/>
            <person name="Ma J."/>
        </authorList>
    </citation>
    <scope>NUCLEOTIDE SEQUENCE [LARGE SCALE GENOMIC DNA]</scope>
    <source>
        <strain evidence="1 2">XZGYJ-43</strain>
    </source>
</reference>
<dbReference type="Pfam" id="PF19137">
    <property type="entry name" value="DUF5820"/>
    <property type="match status" value="1"/>
</dbReference>
<dbReference type="Proteomes" id="UP001596447">
    <property type="component" value="Unassembled WGS sequence"/>
</dbReference>
<sequence>MTDGESTTAAFAALPESWRVWSDEGDGRAVLVFRPDVFDGADYPAECLPTIYVSRRPPEEPMRRPGSASEGWYVAFTLEPEIHVRDLEGQYETRADAADGAVDAARAFADGEVDVHDVYQVPRETYLDALDDLLG</sequence>
<name>A0ABD5Z1M7_9EURY</name>
<gene>
    <name evidence="1" type="ORF">ACFQJ9_06555</name>
</gene>
<dbReference type="EMBL" id="JBHTAR010000011">
    <property type="protein sequence ID" value="MFC7199077.1"/>
    <property type="molecule type" value="Genomic_DNA"/>
</dbReference>
<dbReference type="RefSeq" id="WP_279529023.1">
    <property type="nucleotide sequence ID" value="NZ_CP122312.1"/>
</dbReference>
<keyword evidence="2" id="KW-1185">Reference proteome</keyword>
<evidence type="ECO:0000313" key="2">
    <source>
        <dbReference type="Proteomes" id="UP001596447"/>
    </source>
</evidence>
<comment type="caution">
    <text evidence="1">The sequence shown here is derived from an EMBL/GenBank/DDBJ whole genome shotgun (WGS) entry which is preliminary data.</text>
</comment>
<evidence type="ECO:0000313" key="1">
    <source>
        <dbReference type="EMBL" id="MFC7199077.1"/>
    </source>
</evidence>
<protein>
    <submittedName>
        <fullName evidence="1">DUF5820 family protein</fullName>
    </submittedName>
</protein>
<accession>A0ABD5Z1M7</accession>
<dbReference type="AlphaFoldDB" id="A0ABD5Z1M7"/>
<dbReference type="InterPro" id="IPR043858">
    <property type="entry name" value="DUF5820"/>
</dbReference>
<organism evidence="1 2">
    <name type="scientific">Halospeciosus flavus</name>
    <dbReference type="NCBI Taxonomy" id="3032283"/>
    <lineage>
        <taxon>Archaea</taxon>
        <taxon>Methanobacteriati</taxon>
        <taxon>Methanobacteriota</taxon>
        <taxon>Stenosarchaea group</taxon>
        <taxon>Halobacteria</taxon>
        <taxon>Halobacteriales</taxon>
        <taxon>Halobacteriaceae</taxon>
        <taxon>Halospeciosus</taxon>
    </lineage>
</organism>